<proteinExistence type="predicted"/>
<name>A0A3A8AXG6_9RHOB</name>
<dbReference type="OrthoDB" id="7872359at2"/>
<dbReference type="RefSeq" id="WP_121163618.1">
    <property type="nucleotide sequence ID" value="NZ_RAPE01000001.1"/>
</dbReference>
<reference evidence="1 2" key="1">
    <citation type="submission" date="2018-09" db="EMBL/GenBank/DDBJ databases">
        <title>Roseovarius spongiae sp. nov., isolated from a marine sponge.</title>
        <authorList>
            <person name="Zhuang L."/>
            <person name="Luo L."/>
        </authorList>
    </citation>
    <scope>NUCLEOTIDE SEQUENCE [LARGE SCALE GENOMIC DNA]</scope>
    <source>
        <strain evidence="1 2">HN-E21</strain>
    </source>
</reference>
<gene>
    <name evidence="1" type="ORF">D6850_02965</name>
</gene>
<sequence>MRAAPVLFLALMLSACTQFPQLDGTVSEEVRRAPYPDLVPLGTLDMRATTGRLTPETGARIEARIARLRARAARLRGTVIDAPARRRMKAGVDS</sequence>
<evidence type="ECO:0000313" key="1">
    <source>
        <dbReference type="EMBL" id="RKF16527.1"/>
    </source>
</evidence>
<dbReference type="Proteomes" id="UP000281128">
    <property type="component" value="Unassembled WGS sequence"/>
</dbReference>
<dbReference type="AlphaFoldDB" id="A0A3A8AXG6"/>
<organism evidence="1 2">
    <name type="scientific">Roseovarius spongiae</name>
    <dbReference type="NCBI Taxonomy" id="2320272"/>
    <lineage>
        <taxon>Bacteria</taxon>
        <taxon>Pseudomonadati</taxon>
        <taxon>Pseudomonadota</taxon>
        <taxon>Alphaproteobacteria</taxon>
        <taxon>Rhodobacterales</taxon>
        <taxon>Roseobacteraceae</taxon>
        <taxon>Roseovarius</taxon>
    </lineage>
</organism>
<comment type="caution">
    <text evidence="1">The sequence shown here is derived from an EMBL/GenBank/DDBJ whole genome shotgun (WGS) entry which is preliminary data.</text>
</comment>
<dbReference type="PROSITE" id="PS51257">
    <property type="entry name" value="PROKAR_LIPOPROTEIN"/>
    <property type="match status" value="1"/>
</dbReference>
<accession>A0A3A8AXG6</accession>
<protein>
    <submittedName>
        <fullName evidence="1">Uncharacterized protein</fullName>
    </submittedName>
</protein>
<evidence type="ECO:0000313" key="2">
    <source>
        <dbReference type="Proteomes" id="UP000281128"/>
    </source>
</evidence>
<keyword evidence="2" id="KW-1185">Reference proteome</keyword>
<dbReference type="EMBL" id="RAPE01000001">
    <property type="protein sequence ID" value="RKF16527.1"/>
    <property type="molecule type" value="Genomic_DNA"/>
</dbReference>